<reference evidence="3" key="1">
    <citation type="submission" date="2021-04" db="EMBL/GenBank/DDBJ databases">
        <title>Proteiniclasticum sedimins sp. nov., an obligate anaerobic bacterium isolated from anaerobic sludge.</title>
        <authorList>
            <person name="Liu J."/>
        </authorList>
    </citation>
    <scope>NUCLEOTIDE SEQUENCE</scope>
    <source>
        <strain evidence="3">BAD-10</strain>
    </source>
</reference>
<proteinExistence type="predicted"/>
<dbReference type="InterPro" id="IPR012349">
    <property type="entry name" value="Split_barrel_FMN-bd"/>
</dbReference>
<organism evidence="3 4">
    <name type="scientific">Proteiniclasticum sediminis</name>
    <dbReference type="NCBI Taxonomy" id="2804028"/>
    <lineage>
        <taxon>Bacteria</taxon>
        <taxon>Bacillati</taxon>
        <taxon>Bacillota</taxon>
        <taxon>Clostridia</taxon>
        <taxon>Eubacteriales</taxon>
        <taxon>Clostridiaceae</taxon>
        <taxon>Proteiniclasticum</taxon>
    </lineage>
</organism>
<dbReference type="PANTHER" id="PTHR35176:SF6">
    <property type="entry name" value="HEME OXYGENASE HI_0854-RELATED"/>
    <property type="match status" value="1"/>
</dbReference>
<evidence type="ECO:0000313" key="3">
    <source>
        <dbReference type="EMBL" id="MBR0576453.1"/>
    </source>
</evidence>
<feature type="domain" description="Pyridoxamine 5'-phosphate oxidase N-terminal" evidence="2">
    <location>
        <begin position="6"/>
        <end position="130"/>
    </location>
</feature>
<comment type="caution">
    <text evidence="3">The sequence shown here is derived from an EMBL/GenBank/DDBJ whole genome shotgun (WGS) entry which is preliminary data.</text>
</comment>
<evidence type="ECO:0000259" key="2">
    <source>
        <dbReference type="Pfam" id="PF01243"/>
    </source>
</evidence>
<name>A0A941CSE5_9CLOT</name>
<protein>
    <submittedName>
        <fullName evidence="3">Pyridoxamine 5'-phosphate oxidase family protein</fullName>
    </submittedName>
</protein>
<accession>A0A941CSE5</accession>
<sequence>MKMNLEACKTMIKENTFCVLSTSKDNAPNSSLMLYLPQDDGTKLYLITLRGSLKHQNITENPQVSLLIDTRRTDHEQQVKALTVYGLARILDDTPETMTIMEEMVTRHPSLGTIAKNRDACIVEVAAARFLYLDGVNDLQHLVLG</sequence>
<evidence type="ECO:0000256" key="1">
    <source>
        <dbReference type="ARBA" id="ARBA00023002"/>
    </source>
</evidence>
<dbReference type="PANTHER" id="PTHR35176">
    <property type="entry name" value="HEME OXYGENASE HI_0854-RELATED"/>
    <property type="match status" value="1"/>
</dbReference>
<dbReference type="InterPro" id="IPR011576">
    <property type="entry name" value="Pyridox_Oxase_N"/>
</dbReference>
<dbReference type="GO" id="GO:0005829">
    <property type="term" value="C:cytosol"/>
    <property type="evidence" value="ECO:0007669"/>
    <property type="project" value="TreeGrafter"/>
</dbReference>
<evidence type="ECO:0000313" key="4">
    <source>
        <dbReference type="Proteomes" id="UP000675379"/>
    </source>
</evidence>
<dbReference type="Pfam" id="PF01243">
    <property type="entry name" value="PNPOx_N"/>
    <property type="match status" value="1"/>
</dbReference>
<gene>
    <name evidence="3" type="ORF">KCG48_08885</name>
</gene>
<dbReference type="RefSeq" id="WP_211801412.1">
    <property type="nucleotide sequence ID" value="NZ_JAGSCS010000011.1"/>
</dbReference>
<dbReference type="Gene3D" id="2.30.110.10">
    <property type="entry name" value="Electron Transport, Fmn-binding Protein, Chain A"/>
    <property type="match status" value="1"/>
</dbReference>
<dbReference type="EMBL" id="JAGSCS010000011">
    <property type="protein sequence ID" value="MBR0576453.1"/>
    <property type="molecule type" value="Genomic_DNA"/>
</dbReference>
<dbReference type="GO" id="GO:0070967">
    <property type="term" value="F:coenzyme F420 binding"/>
    <property type="evidence" value="ECO:0007669"/>
    <property type="project" value="TreeGrafter"/>
</dbReference>
<dbReference type="Proteomes" id="UP000675379">
    <property type="component" value="Unassembled WGS sequence"/>
</dbReference>
<dbReference type="InterPro" id="IPR052019">
    <property type="entry name" value="F420H2_bilvrd_red/Heme_oxyg"/>
</dbReference>
<dbReference type="SUPFAM" id="SSF50475">
    <property type="entry name" value="FMN-binding split barrel"/>
    <property type="match status" value="1"/>
</dbReference>
<keyword evidence="4" id="KW-1185">Reference proteome</keyword>
<dbReference type="AlphaFoldDB" id="A0A941CSE5"/>
<keyword evidence="1" id="KW-0560">Oxidoreductase</keyword>
<dbReference type="GO" id="GO:0016627">
    <property type="term" value="F:oxidoreductase activity, acting on the CH-CH group of donors"/>
    <property type="evidence" value="ECO:0007669"/>
    <property type="project" value="TreeGrafter"/>
</dbReference>